<dbReference type="AlphaFoldDB" id="A0A6V7M0M1"/>
<sequence length="80" mass="9741">MSPKREKPDWILLIFTILFYLLRDLDADLDLERRGVRSLESDLPLLRDRPRLSLALLLRDRLRDDERERLLLRDLDRDLE</sequence>
<proteinExistence type="predicted"/>
<name>A0A6V7M0M1_9HYME</name>
<protein>
    <submittedName>
        <fullName evidence="1">Uncharacterized protein</fullName>
    </submittedName>
</protein>
<gene>
    <name evidence="1" type="ORF">BBRV_LOCUS120668</name>
</gene>
<accession>A0A6V7M0M1</accession>
<organism evidence="1">
    <name type="scientific">Bracon brevicornis</name>
    <dbReference type="NCBI Taxonomy" id="1563983"/>
    <lineage>
        <taxon>Eukaryota</taxon>
        <taxon>Metazoa</taxon>
        <taxon>Ecdysozoa</taxon>
        <taxon>Arthropoda</taxon>
        <taxon>Hexapoda</taxon>
        <taxon>Insecta</taxon>
        <taxon>Pterygota</taxon>
        <taxon>Neoptera</taxon>
        <taxon>Endopterygota</taxon>
        <taxon>Hymenoptera</taxon>
        <taxon>Apocrita</taxon>
        <taxon>Ichneumonoidea</taxon>
        <taxon>Braconidae</taxon>
        <taxon>Braconinae</taxon>
        <taxon>Bracon</taxon>
    </lineage>
</organism>
<reference evidence="1" key="1">
    <citation type="submission" date="2020-07" db="EMBL/GenBank/DDBJ databases">
        <authorList>
            <person name="Ferguson B K."/>
        </authorList>
    </citation>
    <scope>NUCLEOTIDE SEQUENCE</scope>
    <source>
        <strain evidence="1">L06</strain>
    </source>
</reference>
<evidence type="ECO:0000313" key="1">
    <source>
        <dbReference type="EMBL" id="CAD1582005.1"/>
    </source>
</evidence>
<dbReference type="EMBL" id="CADCXW020000348">
    <property type="protein sequence ID" value="CAD1582005.1"/>
    <property type="molecule type" value="Genomic_DNA"/>
</dbReference>